<name>A0A2X3HL09_KLEPN</name>
<accession>A0A2X3HL09</accession>
<dbReference type="EMBL" id="UAWQ01000019">
    <property type="protein sequence ID" value="SQC48760.1"/>
    <property type="molecule type" value="Genomic_DNA"/>
</dbReference>
<organism evidence="1 2">
    <name type="scientific">Klebsiella pneumoniae</name>
    <dbReference type="NCBI Taxonomy" id="573"/>
    <lineage>
        <taxon>Bacteria</taxon>
        <taxon>Pseudomonadati</taxon>
        <taxon>Pseudomonadota</taxon>
        <taxon>Gammaproteobacteria</taxon>
        <taxon>Enterobacterales</taxon>
        <taxon>Enterobacteriaceae</taxon>
        <taxon>Klebsiella/Raoultella group</taxon>
        <taxon>Klebsiella</taxon>
        <taxon>Klebsiella pneumoniae complex</taxon>
    </lineage>
</organism>
<reference evidence="1 2" key="1">
    <citation type="submission" date="2018-06" db="EMBL/GenBank/DDBJ databases">
        <authorList>
            <consortium name="Pathogen Informatics"/>
            <person name="Doyle S."/>
        </authorList>
    </citation>
    <scope>NUCLEOTIDE SEQUENCE [LARGE SCALE GENOMIC DNA]</scope>
    <source>
        <strain evidence="1 2">NCTC13465</strain>
    </source>
</reference>
<evidence type="ECO:0000313" key="1">
    <source>
        <dbReference type="EMBL" id="SQC48760.1"/>
    </source>
</evidence>
<protein>
    <submittedName>
        <fullName evidence="1">Uncharacterized protein</fullName>
    </submittedName>
</protein>
<dbReference type="Proteomes" id="UP000251721">
    <property type="component" value="Unassembled WGS sequence"/>
</dbReference>
<evidence type="ECO:0000313" key="2">
    <source>
        <dbReference type="Proteomes" id="UP000251721"/>
    </source>
</evidence>
<gene>
    <name evidence="1" type="ORF">NCTC13465_04968</name>
</gene>
<proteinExistence type="predicted"/>
<dbReference type="AlphaFoldDB" id="A0A2X3HL09"/>
<sequence>MHAGGVSATQAGAEVVRIGYAVEDQQERLIELRQQIRQIVLLILTPRLHAGNDPLVHSAFALLIKKLTVGQLNHHALRFQGMDQRQQALILTAFQNINFLKTLRCALQQCLHRMDAVNHFTH</sequence>